<evidence type="ECO:0000256" key="1">
    <source>
        <dbReference type="ARBA" id="ARBA00001941"/>
    </source>
</evidence>
<comment type="cofactor">
    <cofactor evidence="1">
        <name>Co(2+)</name>
        <dbReference type="ChEBI" id="CHEBI:48828"/>
    </cofactor>
</comment>
<comment type="cofactor">
    <cofactor evidence="3">
        <name>Zn(2+)</name>
        <dbReference type="ChEBI" id="CHEBI:29105"/>
    </cofactor>
</comment>
<evidence type="ECO:0000256" key="3">
    <source>
        <dbReference type="ARBA" id="ARBA00001947"/>
    </source>
</evidence>
<evidence type="ECO:0000256" key="6">
    <source>
        <dbReference type="ARBA" id="ARBA00022670"/>
    </source>
</evidence>
<dbReference type="GO" id="GO:0004177">
    <property type="term" value="F:aminopeptidase activity"/>
    <property type="evidence" value="ECO:0007669"/>
    <property type="project" value="UniProtKB-KW"/>
</dbReference>
<feature type="region of interest" description="Disordered" evidence="10">
    <location>
        <begin position="93"/>
        <end position="131"/>
    </location>
</feature>
<evidence type="ECO:0000256" key="10">
    <source>
        <dbReference type="SAM" id="MobiDB-lite"/>
    </source>
</evidence>
<dbReference type="AlphaFoldDB" id="A0A0P7GTG1"/>
<keyword evidence="5" id="KW-0031">Aminopeptidase</keyword>
<dbReference type="GO" id="GO:0008237">
    <property type="term" value="F:metallopeptidase activity"/>
    <property type="evidence" value="ECO:0007669"/>
    <property type="project" value="UniProtKB-KW"/>
</dbReference>
<keyword evidence="6 11" id="KW-0645">Protease</keyword>
<protein>
    <submittedName>
        <fullName evidence="11">Thermophilic metalloprotease (M29)</fullName>
    </submittedName>
</protein>
<reference evidence="12" key="1">
    <citation type="submission" date="2013-11" db="EMBL/GenBank/DDBJ databases">
        <authorList>
            <person name="Hoang H.T."/>
            <person name="Killian M.L."/>
            <person name="Madson D.M."/>
            <person name="Arruda P.H.E."/>
            <person name="Sun D."/>
            <person name="Schwartz K.J."/>
            <person name="Yoon K."/>
        </authorList>
    </citation>
    <scope>NUCLEOTIDE SEQUENCE [LARGE SCALE GENOMIC DNA]</scope>
    <source>
        <strain evidence="12">CDK2</strain>
    </source>
</reference>
<dbReference type="Gene3D" id="3.40.1830.10">
    <property type="entry name" value="Thermophilic metalloprotease (M29)"/>
    <property type="match status" value="1"/>
</dbReference>
<keyword evidence="8" id="KW-0378">Hydrolase</keyword>
<evidence type="ECO:0000256" key="4">
    <source>
        <dbReference type="ARBA" id="ARBA00008236"/>
    </source>
</evidence>
<comment type="similarity">
    <text evidence="4">Belongs to the peptidase M29 family.</text>
</comment>
<dbReference type="STRING" id="699431.SY89_03036"/>
<evidence type="ECO:0000256" key="5">
    <source>
        <dbReference type="ARBA" id="ARBA00022438"/>
    </source>
</evidence>
<evidence type="ECO:0000313" key="11">
    <source>
        <dbReference type="EMBL" id="KPN32268.1"/>
    </source>
</evidence>
<dbReference type="PATRIC" id="fig|699431.3.peg.3094"/>
<organism evidence="11 12">
    <name type="scientific">Halolamina pelagica</name>
    <dbReference type="NCBI Taxonomy" id="699431"/>
    <lineage>
        <taxon>Archaea</taxon>
        <taxon>Methanobacteriati</taxon>
        <taxon>Methanobacteriota</taxon>
        <taxon>Stenosarchaea group</taxon>
        <taxon>Halobacteria</taxon>
        <taxon>Halobacteriales</taxon>
        <taxon>Haloferacaceae</taxon>
    </lineage>
</organism>
<dbReference type="EMBL" id="LGUC01000001">
    <property type="protein sequence ID" value="KPN32268.1"/>
    <property type="molecule type" value="Genomic_DNA"/>
</dbReference>
<dbReference type="GO" id="GO:0006508">
    <property type="term" value="P:proteolysis"/>
    <property type="evidence" value="ECO:0007669"/>
    <property type="project" value="UniProtKB-KW"/>
</dbReference>
<dbReference type="GO" id="GO:0046872">
    <property type="term" value="F:metal ion binding"/>
    <property type="evidence" value="ECO:0007669"/>
    <property type="project" value="UniProtKB-KW"/>
</dbReference>
<keyword evidence="7" id="KW-0479">Metal-binding</keyword>
<evidence type="ECO:0000256" key="2">
    <source>
        <dbReference type="ARBA" id="ARBA00001946"/>
    </source>
</evidence>
<dbReference type="Pfam" id="PF02073">
    <property type="entry name" value="Peptidase_M29"/>
    <property type="match status" value="1"/>
</dbReference>
<comment type="caution">
    <text evidence="11">The sequence shown here is derived from an EMBL/GenBank/DDBJ whole genome shotgun (WGS) entry which is preliminary data.</text>
</comment>
<dbReference type="Proteomes" id="UP000050535">
    <property type="component" value="Unassembled WGS sequence"/>
</dbReference>
<feature type="compositionally biased region" description="Basic residues" evidence="10">
    <location>
        <begin position="107"/>
        <end position="120"/>
    </location>
</feature>
<evidence type="ECO:0000256" key="7">
    <source>
        <dbReference type="ARBA" id="ARBA00022723"/>
    </source>
</evidence>
<keyword evidence="12" id="KW-1185">Reference proteome</keyword>
<evidence type="ECO:0000256" key="9">
    <source>
        <dbReference type="ARBA" id="ARBA00023049"/>
    </source>
</evidence>
<dbReference type="SUPFAM" id="SSF144052">
    <property type="entry name" value="Thermophilic metalloprotease-like"/>
    <property type="match status" value="1"/>
</dbReference>
<dbReference type="PANTHER" id="PTHR34448">
    <property type="entry name" value="AMINOPEPTIDASE"/>
    <property type="match status" value="1"/>
</dbReference>
<accession>A0A0P7GTG1</accession>
<sequence>MDDRIREHARTLVDWSARIEAGDDVVLSVSEGAHDLAVAVAEELGKRDANVVTLYDADEVDRAHTLAHSGEFDESPEFERALYEHADAMLRLGGGRNTTASADVPAGKRRRKSDHGRGSARRGWTPTGCRRSTRRARWLSRRV</sequence>
<evidence type="ECO:0000313" key="12">
    <source>
        <dbReference type="Proteomes" id="UP000050535"/>
    </source>
</evidence>
<comment type="cofactor">
    <cofactor evidence="2">
        <name>Mg(2+)</name>
        <dbReference type="ChEBI" id="CHEBI:18420"/>
    </cofactor>
</comment>
<dbReference type="InterPro" id="IPR035097">
    <property type="entry name" value="M29_N-terminal"/>
</dbReference>
<dbReference type="InterPro" id="IPR052170">
    <property type="entry name" value="M29_Exopeptidase"/>
</dbReference>
<proteinExistence type="inferred from homology"/>
<evidence type="ECO:0000256" key="8">
    <source>
        <dbReference type="ARBA" id="ARBA00022801"/>
    </source>
</evidence>
<keyword evidence="9 11" id="KW-0482">Metalloprotease</keyword>
<dbReference type="InterPro" id="IPR000787">
    <property type="entry name" value="Peptidase_M29"/>
</dbReference>
<gene>
    <name evidence="11" type="ORF">SY89_03036</name>
</gene>
<dbReference type="PANTHER" id="PTHR34448:SF1">
    <property type="entry name" value="BLL6088 PROTEIN"/>
    <property type="match status" value="1"/>
</dbReference>
<name>A0A0P7GTG1_9EURY</name>